<dbReference type="SUPFAM" id="SSF48452">
    <property type="entry name" value="TPR-like"/>
    <property type="match status" value="1"/>
</dbReference>
<dbReference type="InterPro" id="IPR047150">
    <property type="entry name" value="SGT"/>
</dbReference>
<dbReference type="PANTHER" id="PTHR45831">
    <property type="entry name" value="LD24721P"/>
    <property type="match status" value="1"/>
</dbReference>
<dbReference type="Gene3D" id="1.25.40.10">
    <property type="entry name" value="Tetratricopeptide repeat domain"/>
    <property type="match status" value="1"/>
</dbReference>
<dbReference type="InterPro" id="IPR011990">
    <property type="entry name" value="TPR-like_helical_dom_sf"/>
</dbReference>
<organism evidence="4">
    <name type="scientific">Paramecium tetraurelia</name>
    <dbReference type="NCBI Taxonomy" id="5888"/>
    <lineage>
        <taxon>Eukaryota</taxon>
        <taxon>Sar</taxon>
        <taxon>Alveolata</taxon>
        <taxon>Ciliophora</taxon>
        <taxon>Intramacronucleata</taxon>
        <taxon>Oligohymenophorea</taxon>
        <taxon>Peniculida</taxon>
        <taxon>Parameciidae</taxon>
        <taxon>Paramecium</taxon>
    </lineage>
</organism>
<dbReference type="EMBL" id="CR932273">
    <property type="protein sequence ID" value="CAI39099.1"/>
    <property type="molecule type" value="Genomic_DNA"/>
</dbReference>
<evidence type="ECO:0000256" key="1">
    <source>
        <dbReference type="ARBA" id="ARBA00022737"/>
    </source>
</evidence>
<evidence type="ECO:0000256" key="3">
    <source>
        <dbReference type="PROSITE-ProRule" id="PRU00339"/>
    </source>
</evidence>
<dbReference type="SMART" id="SM00028">
    <property type="entry name" value="TPR"/>
    <property type="match status" value="2"/>
</dbReference>
<accession>Q3SE26</accession>
<keyword evidence="2 3" id="KW-0802">TPR repeat</keyword>
<feature type="repeat" description="TPR" evidence="3">
    <location>
        <begin position="1874"/>
        <end position="1907"/>
    </location>
</feature>
<evidence type="ECO:0000313" key="4">
    <source>
        <dbReference type="EMBL" id="CAI39099.1"/>
    </source>
</evidence>
<dbReference type="InterPro" id="IPR019734">
    <property type="entry name" value="TPR_rpt"/>
</dbReference>
<reference evidence="4" key="2">
    <citation type="submission" date="2005-09" db="EMBL/GenBank/DDBJ databases">
        <title>Paramecium centrin-binding proteins.</title>
        <authorList>
            <person name="Klotz C."/>
        </authorList>
    </citation>
    <scope>NUCLEOTIDE SEQUENCE</scope>
    <source>
        <strain evidence="4">D4-2</strain>
    </source>
</reference>
<proteinExistence type="predicted"/>
<keyword evidence="1" id="KW-0677">Repeat</keyword>
<reference evidence="4" key="1">
    <citation type="submission" date="2005-01" db="EMBL/GenBank/DDBJ databases">
        <authorList>
            <person name="Genoscope"/>
        </authorList>
    </citation>
    <scope>NUCLEOTIDE SEQUENCE</scope>
    <source>
        <strain evidence="4">D4-2</strain>
    </source>
</reference>
<gene>
    <name evidence="4" type="primary">PtCenBP2</name>
</gene>
<sequence length="2127" mass="253549">MLGLLIWSISSKYRERYLREKFNWWKLIAKMKSNKLEKQLKALEILGDEYNMRNDRLDRSRLKEAFEIWRGDLLNFRLKKKFFAVLLKTTFGRLQRCYTRWVDLPDKRENDIKKQGLLLINKLGNKVDQNKRLVWNAFKDLHDEAKNKKTKVIRELIEVTFNQSYTAFYKWANYNTYAKLTETNLKKIKSLQQSANVTHQLVKQETFKLFNLSKKMQICSFLDKIILKLQQKQKLDALRQIENYCVQKKMEEKLNNINKQDLIARLKETANKTEKGLLKQILRKFQINRETQEIKNKYFGKILLSVNGQLIDSFRKWKILPNPDDINNIQKVSKFQMKLQLFIVNKHKQAYDPLKYLYYEALQKKRFCIRQLFSVTMSAPQRYIKQWQNVAKVYKSVVACQKTNNLFYSLAMILQSNLLAFIQNKKDVDIKEKCIQKILASQHSNLAIAFFRWKSQNKQQQILERLGDEKMKFLILNLKKFLENDKKQRLRRALNLFNSNLQLAQQIKKINLRLMQTVIGQVSTSFQKWKYLPEDRVNGKTVKVSKFMISLGRVAYRFVKVNSWNILEDDLLEGQAKKKYCINKIFSVGQSDLKTAFLSWHRRSWEMKMFDQFSQLNVTLNDEIIKQRLVNWINSGYKVKHYALIEILKRFHQNAQSYNLRRKALAIIHRNTISQVWISFNKWKQIPELDYSQLAKVTKFEQQFNHFLIRQTKKKIWNPLYEIYDDALAIKKRAVLLLIKTQESEQQKALSNWNKNVSLIQEVERCKSVILLFKFVGDQIQFNLQIMQPNQESRLKEKALLKIIGGNYDNIRYFFMRWTNYLKFERIQAIEGEKKEFLIRQIGFFYRNNMKSKLRLALSKFKRNSVLSAVQQKFFSKLFSTKFGGAIVAFQKWKNLPEIQNFENLKKGRRLEKILENLYRGRIKLSYDPLKDEYQEAMNKKLHCIRKLIILGMGLNKRLFLQWRNTNKLLKSIETCKQTTNFFQTLALTLSGNVQVIFKTNQLQEKVFEKMLSKYNNLLRWGFIKWNNQAKSAKIASLMDQEKRKFLLFALQRNLKHNQNGQLRDILRKFNDGRSRQNLIKKIQLKLLHTFAGQVETSFLKWKQLPDPSNLKQASIFEQKLNSFKLQVLRKSSFKYLQNIYQDGQAKQKFAINKLLFNCMSAEKKAFLEWNKVSELQRTEQRASKVFSFFGSINKIQQNHMYFFFEDQIKELKKQEELVRLLKEWEDMFKDSYQKWKQTQAKLDLLASQNRQKQKFSIIEILKDYIQNKKNYNLRLILRKFSNSNQRQKAVNKFLLGISNSSIGQLHNSFQMWRRLPEPQKTKQGYIFEKKLFGLFRRQLLQSFDGLQDLYFQALNKKRRVVLLLVRTTKSQQQQSVQRWRDAINQMNQQELQNVQENRKLAIQLFYQHKMNQLNVAFIEWRDTIRIHTNKQENKTQKEERLKKEAILLFQNYAYVRLRVYFTQWKIRAVKRNMIQICQAIQRMIQLNRFAEKAIKKYVMDVWKGQPSKNKWFKRVADIIAKNSRISKQVAYWRMRDNSLNQKAVGLSTQQIIKCKKLFNNLCKAFDRIKQRAFTHLEHYGKGIPDDTSFQPSHSSFLQQTPIKDAFFKSDFDSIIQKNGQKLALNAISRVFKGFLKQRFIEFMIELDDQKQKSWSTPQKKGAEKLFAILEQNLKLKQQVICYQISQVLQLELIQVNEQGVLNQINEIINYQQSTQSASRLELSQIKEQQTKLNEQERMILDLQEKLRCMAIHRFDFILNLLDYSKPQKSVKIILLKMHFQAFLNTNLNEQLSFKIKQHQYNLIDEIKIIYLIMGNTTSNHPQITGVFSEYSFHHKNCLISSHSTQRKILKAASKGNELPHRSNRRFAPNILKSLEFKSEGNHYIQMKQYKKAIESYTQAINLYDHDSIYFSNRSVANKLLNRFQEAKQDAQQAIKIDKCNSRAHFLYGTVILIEVQMFPDITEALIKQAQLGIEELEKGNIILIFIASEQVKQNKNEQKNKLKVLINQNLAKGKRMIYLIRQEIDKRSTLIIIILKQISYLQNKLQRILHIDSINNQIGILQSRISTKKPKQYCQNTFYALLHMKQWMNPHFSIQDQLMIKLVSNSNLNKMVMWILLLEKTSILWD</sequence>
<dbReference type="PANTHER" id="PTHR45831:SF2">
    <property type="entry name" value="LD24721P"/>
    <property type="match status" value="1"/>
</dbReference>
<protein>
    <submittedName>
        <fullName evidence="4">Centrin-binding protein, putative</fullName>
    </submittedName>
</protein>
<evidence type="ECO:0000256" key="2">
    <source>
        <dbReference type="ARBA" id="ARBA00022803"/>
    </source>
</evidence>
<dbReference type="PROSITE" id="PS50005">
    <property type="entry name" value="TPR"/>
    <property type="match status" value="1"/>
</dbReference>
<name>Q3SE26_PARTE</name>